<keyword evidence="3" id="KW-1185">Reference proteome</keyword>
<dbReference type="OrthoDB" id="5517452at2"/>
<evidence type="ECO:0000259" key="1">
    <source>
        <dbReference type="PROSITE" id="PS51379"/>
    </source>
</evidence>
<accession>A0A1M5T690</accession>
<sequence>MEFSERTIKIIIDEAKCEGCTTHACVEACKKYSRGILVLKDGKPAVVDSPDNLARKGTECLACEYECWFRGNSAITIEVPIEGLAEYRAKHGTA</sequence>
<dbReference type="InterPro" id="IPR017896">
    <property type="entry name" value="4Fe4S_Fe-S-bd"/>
</dbReference>
<dbReference type="AlphaFoldDB" id="A0A1M5T690"/>
<dbReference type="EMBL" id="FQXS01000002">
    <property type="protein sequence ID" value="SHH46244.1"/>
    <property type="molecule type" value="Genomic_DNA"/>
</dbReference>
<dbReference type="RefSeq" id="WP_073373349.1">
    <property type="nucleotide sequence ID" value="NZ_FQXS01000002.1"/>
</dbReference>
<dbReference type="SUPFAM" id="SSF54862">
    <property type="entry name" value="4Fe-4S ferredoxins"/>
    <property type="match status" value="1"/>
</dbReference>
<dbReference type="STRING" id="1121409.SAMN02745124_00623"/>
<dbReference type="Proteomes" id="UP000184139">
    <property type="component" value="Unassembled WGS sequence"/>
</dbReference>
<evidence type="ECO:0000313" key="2">
    <source>
        <dbReference type="EMBL" id="SHH46244.1"/>
    </source>
</evidence>
<evidence type="ECO:0000313" key="3">
    <source>
        <dbReference type="Proteomes" id="UP000184139"/>
    </source>
</evidence>
<reference evidence="2" key="1">
    <citation type="submission" date="2016-11" db="EMBL/GenBank/DDBJ databases">
        <authorList>
            <person name="Jaros S."/>
            <person name="Januszkiewicz K."/>
            <person name="Wedrychowicz H."/>
        </authorList>
    </citation>
    <scope>NUCLEOTIDE SEQUENCE [LARGE SCALE GENOMIC DNA]</scope>
    <source>
        <strain evidence="2">DSM 9705</strain>
    </source>
</reference>
<organism evidence="2 3">
    <name type="scientific">Desulfofustis glycolicus DSM 9705</name>
    <dbReference type="NCBI Taxonomy" id="1121409"/>
    <lineage>
        <taxon>Bacteria</taxon>
        <taxon>Pseudomonadati</taxon>
        <taxon>Thermodesulfobacteriota</taxon>
        <taxon>Desulfobulbia</taxon>
        <taxon>Desulfobulbales</taxon>
        <taxon>Desulfocapsaceae</taxon>
        <taxon>Desulfofustis</taxon>
    </lineage>
</organism>
<gene>
    <name evidence="2" type="ORF">SAMN02745124_00623</name>
</gene>
<name>A0A1M5T690_9BACT</name>
<dbReference type="PROSITE" id="PS51379">
    <property type="entry name" value="4FE4S_FER_2"/>
    <property type="match status" value="1"/>
</dbReference>
<protein>
    <recommendedName>
        <fullName evidence="1">4Fe-4S ferredoxin-type domain-containing protein</fullName>
    </recommendedName>
</protein>
<feature type="domain" description="4Fe-4S ferredoxin-type" evidence="1">
    <location>
        <begin position="8"/>
        <end position="42"/>
    </location>
</feature>
<proteinExistence type="predicted"/>